<evidence type="ECO:0000256" key="22">
    <source>
        <dbReference type="SAM" id="MobiDB-lite"/>
    </source>
</evidence>
<keyword evidence="18" id="KW-0464">Manganese</keyword>
<dbReference type="InterPro" id="IPR000494">
    <property type="entry name" value="Rcpt_L-dom"/>
</dbReference>
<feature type="compositionally biased region" description="Low complexity" evidence="22">
    <location>
        <begin position="712"/>
        <end position="725"/>
    </location>
</feature>
<keyword evidence="10 20" id="KW-0547">Nucleotide-binding</keyword>
<evidence type="ECO:0000256" key="21">
    <source>
        <dbReference type="RuleBase" id="RU000312"/>
    </source>
</evidence>
<dbReference type="EMBL" id="CAWYQH010000099">
    <property type="protein sequence ID" value="CAK8685262.1"/>
    <property type="molecule type" value="Genomic_DNA"/>
</dbReference>
<dbReference type="Gene3D" id="2.60.40.10">
    <property type="entry name" value="Immunoglobulins"/>
    <property type="match status" value="4"/>
</dbReference>
<evidence type="ECO:0000256" key="5">
    <source>
        <dbReference type="ARBA" id="ARBA00022685"/>
    </source>
</evidence>
<dbReference type="Gene3D" id="3.80.20.20">
    <property type="entry name" value="Receptor L-domain"/>
    <property type="match status" value="2"/>
</dbReference>
<evidence type="ECO:0000256" key="17">
    <source>
        <dbReference type="ARBA" id="ARBA00023180"/>
    </source>
</evidence>
<keyword evidence="3 21" id="KW-0597">Phosphoprotein</keyword>
<dbReference type="SMART" id="SM00261">
    <property type="entry name" value="FU"/>
    <property type="match status" value="1"/>
</dbReference>
<evidence type="ECO:0000256" key="7">
    <source>
        <dbReference type="ARBA" id="ARBA00022723"/>
    </source>
</evidence>
<feature type="binding site" evidence="20">
    <location>
        <position position="1086"/>
    </location>
    <ligand>
        <name>ATP</name>
        <dbReference type="ChEBI" id="CHEBI:30616"/>
    </ligand>
</feature>
<dbReference type="InterPro" id="IPR011009">
    <property type="entry name" value="Kinase-like_dom_sf"/>
</dbReference>
<keyword evidence="17" id="KW-0325">Glycoprotein</keyword>
<organism evidence="27 28">
    <name type="scientific">Clavelina lepadiformis</name>
    <name type="common">Light-bulb sea squirt</name>
    <name type="synonym">Ascidia lepadiformis</name>
    <dbReference type="NCBI Taxonomy" id="159417"/>
    <lineage>
        <taxon>Eukaryota</taxon>
        <taxon>Metazoa</taxon>
        <taxon>Chordata</taxon>
        <taxon>Tunicata</taxon>
        <taxon>Ascidiacea</taxon>
        <taxon>Aplousobranchia</taxon>
        <taxon>Clavelinidae</taxon>
        <taxon>Clavelina</taxon>
    </lineage>
</organism>
<dbReference type="PANTHER" id="PTHR24416:SF525">
    <property type="entry name" value="INSULIN-LIKE RECEPTOR"/>
    <property type="match status" value="1"/>
</dbReference>
<feature type="domain" description="Fibronectin type-III" evidence="26">
    <location>
        <begin position="888"/>
        <end position="983"/>
    </location>
</feature>
<dbReference type="PROSITE" id="PS00239">
    <property type="entry name" value="RECEPTOR_TYR_KIN_II"/>
    <property type="match status" value="1"/>
</dbReference>
<keyword evidence="14 23" id="KW-0472">Membrane</keyword>
<evidence type="ECO:0000256" key="1">
    <source>
        <dbReference type="ARBA" id="ARBA00001936"/>
    </source>
</evidence>
<evidence type="ECO:0000256" key="14">
    <source>
        <dbReference type="ARBA" id="ARBA00023136"/>
    </source>
</evidence>
<dbReference type="PANTHER" id="PTHR24416">
    <property type="entry name" value="TYROSINE-PROTEIN KINASE RECEPTOR"/>
    <property type="match status" value="1"/>
</dbReference>
<keyword evidence="9" id="KW-0677">Repeat</keyword>
<dbReference type="Gene3D" id="2.10.220.10">
    <property type="entry name" value="Hormone Receptor, Insulin-like Growth Factor Receptor 1, Chain A, domain 2"/>
    <property type="match status" value="1"/>
</dbReference>
<evidence type="ECO:0000259" key="26">
    <source>
        <dbReference type="PROSITE" id="PS50853"/>
    </source>
</evidence>
<feature type="region of interest" description="Disordered" evidence="22">
    <location>
        <begin position="787"/>
        <end position="830"/>
    </location>
</feature>
<keyword evidence="12 20" id="KW-0067">ATP-binding</keyword>
<feature type="signal peptide" evidence="24">
    <location>
        <begin position="1"/>
        <end position="27"/>
    </location>
</feature>
<dbReference type="Pfam" id="PF00041">
    <property type="entry name" value="fn3"/>
    <property type="match status" value="1"/>
</dbReference>
<dbReference type="InterPro" id="IPR009030">
    <property type="entry name" value="Growth_fac_rcpt_cys_sf"/>
</dbReference>
<name>A0ABP0G0C6_CLALP</name>
<keyword evidence="7" id="KW-0479">Metal-binding</keyword>
<comment type="catalytic activity">
    <reaction evidence="19 21">
        <text>L-tyrosyl-[protein] + ATP = O-phospho-L-tyrosyl-[protein] + ADP + H(+)</text>
        <dbReference type="Rhea" id="RHEA:10596"/>
        <dbReference type="Rhea" id="RHEA-COMP:10136"/>
        <dbReference type="Rhea" id="RHEA-COMP:20101"/>
        <dbReference type="ChEBI" id="CHEBI:15378"/>
        <dbReference type="ChEBI" id="CHEBI:30616"/>
        <dbReference type="ChEBI" id="CHEBI:46858"/>
        <dbReference type="ChEBI" id="CHEBI:61978"/>
        <dbReference type="ChEBI" id="CHEBI:456216"/>
        <dbReference type="EC" id="2.7.10.1"/>
    </reaction>
</comment>
<keyword evidence="28" id="KW-1185">Reference proteome</keyword>
<evidence type="ECO:0000256" key="19">
    <source>
        <dbReference type="ARBA" id="ARBA00051243"/>
    </source>
</evidence>
<proteinExistence type="inferred from homology"/>
<evidence type="ECO:0000256" key="16">
    <source>
        <dbReference type="ARBA" id="ARBA00023170"/>
    </source>
</evidence>
<feature type="transmembrane region" description="Helical" evidence="23">
    <location>
        <begin position="992"/>
        <end position="1015"/>
    </location>
</feature>
<dbReference type="InterPro" id="IPR002011">
    <property type="entry name" value="Tyr_kinase_rcpt_2_CS"/>
</dbReference>
<dbReference type="InterPro" id="IPR006212">
    <property type="entry name" value="Furin_repeat"/>
</dbReference>
<dbReference type="PROSITE" id="PS50853">
    <property type="entry name" value="FN3"/>
    <property type="match status" value="3"/>
</dbReference>
<keyword evidence="8 24" id="KW-0732">Signal</keyword>
<reference evidence="27 28" key="1">
    <citation type="submission" date="2024-02" db="EMBL/GenBank/DDBJ databases">
        <authorList>
            <person name="Daric V."/>
            <person name="Darras S."/>
        </authorList>
    </citation>
    <scope>NUCLEOTIDE SEQUENCE [LARGE SCALE GENOMIC DNA]</scope>
</reference>
<dbReference type="SUPFAM" id="SSF56112">
    <property type="entry name" value="Protein kinase-like (PK-like)"/>
    <property type="match status" value="1"/>
</dbReference>
<evidence type="ECO:0000256" key="8">
    <source>
        <dbReference type="ARBA" id="ARBA00022729"/>
    </source>
</evidence>
<evidence type="ECO:0000256" key="4">
    <source>
        <dbReference type="ARBA" id="ARBA00022679"/>
    </source>
</evidence>
<dbReference type="PROSITE" id="PS50011">
    <property type="entry name" value="PROTEIN_KINASE_DOM"/>
    <property type="match status" value="1"/>
</dbReference>
<protein>
    <recommendedName>
        <fullName evidence="21">Tyrosine-protein kinase receptor</fullName>
        <ecNumber evidence="21">2.7.10.1</ecNumber>
    </recommendedName>
</protein>
<dbReference type="Proteomes" id="UP001642483">
    <property type="component" value="Unassembled WGS sequence"/>
</dbReference>
<dbReference type="Gene3D" id="3.30.200.20">
    <property type="entry name" value="Phosphorylase Kinase, domain 1"/>
    <property type="match status" value="1"/>
</dbReference>
<dbReference type="InterPro" id="IPR020635">
    <property type="entry name" value="Tyr_kinase_cat_dom"/>
</dbReference>
<dbReference type="EC" id="2.7.10.1" evidence="21"/>
<dbReference type="SUPFAM" id="SSF49265">
    <property type="entry name" value="Fibronectin type III"/>
    <property type="match status" value="2"/>
</dbReference>
<dbReference type="SMART" id="SM00060">
    <property type="entry name" value="FN3"/>
    <property type="match status" value="3"/>
</dbReference>
<dbReference type="PROSITE" id="PS00107">
    <property type="entry name" value="PROTEIN_KINASE_ATP"/>
    <property type="match status" value="1"/>
</dbReference>
<dbReference type="CDD" id="cd00064">
    <property type="entry name" value="FU"/>
    <property type="match status" value="1"/>
</dbReference>
<evidence type="ECO:0000256" key="2">
    <source>
        <dbReference type="ARBA" id="ARBA00004479"/>
    </source>
</evidence>
<comment type="similarity">
    <text evidence="21">Belongs to the protein kinase superfamily. Tyr protein kinase family. Insulin receptor subfamily.</text>
</comment>
<evidence type="ECO:0000256" key="23">
    <source>
        <dbReference type="SAM" id="Phobius"/>
    </source>
</evidence>
<evidence type="ECO:0000256" key="15">
    <source>
        <dbReference type="ARBA" id="ARBA00023137"/>
    </source>
</evidence>
<dbReference type="InterPro" id="IPR050122">
    <property type="entry name" value="RTK"/>
</dbReference>
<evidence type="ECO:0000259" key="25">
    <source>
        <dbReference type="PROSITE" id="PS50011"/>
    </source>
</evidence>
<evidence type="ECO:0000256" key="13">
    <source>
        <dbReference type="ARBA" id="ARBA00022989"/>
    </source>
</evidence>
<evidence type="ECO:0000256" key="3">
    <source>
        <dbReference type="ARBA" id="ARBA00022553"/>
    </source>
</evidence>
<dbReference type="InterPro" id="IPR036941">
    <property type="entry name" value="Rcpt_L-dom_sf"/>
</dbReference>
<keyword evidence="13 23" id="KW-1133">Transmembrane helix</keyword>
<feature type="compositionally biased region" description="Polar residues" evidence="22">
    <location>
        <begin position="798"/>
        <end position="830"/>
    </location>
</feature>
<gene>
    <name evidence="27" type="ORF">CVLEPA_LOCUS16401</name>
</gene>
<dbReference type="InterPro" id="IPR017441">
    <property type="entry name" value="Protein_kinase_ATP_BS"/>
</dbReference>
<keyword evidence="5" id="KW-0165">Cleavage on pair of basic residues</keyword>
<dbReference type="InterPro" id="IPR003961">
    <property type="entry name" value="FN3_dom"/>
</dbReference>
<evidence type="ECO:0000256" key="9">
    <source>
        <dbReference type="ARBA" id="ARBA00022737"/>
    </source>
</evidence>
<evidence type="ECO:0000256" key="20">
    <source>
        <dbReference type="PROSITE-ProRule" id="PRU10141"/>
    </source>
</evidence>
<keyword evidence="4" id="KW-0808">Transferase</keyword>
<feature type="region of interest" description="Disordered" evidence="22">
    <location>
        <begin position="1373"/>
        <end position="1402"/>
    </location>
</feature>
<comment type="subcellular location">
    <subcellularLocation>
        <location evidence="2">Membrane</location>
        <topology evidence="2">Single-pass type I membrane protein</topology>
    </subcellularLocation>
</comment>
<feature type="domain" description="Protein kinase" evidence="25">
    <location>
        <begin position="1052"/>
        <end position="1322"/>
    </location>
</feature>
<dbReference type="InterPro" id="IPR001245">
    <property type="entry name" value="Ser-Thr/Tyr_kinase_cat_dom"/>
</dbReference>
<dbReference type="PROSITE" id="PS00109">
    <property type="entry name" value="PROTEIN_KINASE_TYR"/>
    <property type="match status" value="1"/>
</dbReference>
<keyword evidence="11" id="KW-0418">Kinase</keyword>
<dbReference type="InterPro" id="IPR036116">
    <property type="entry name" value="FN3_sf"/>
</dbReference>
<keyword evidence="15" id="KW-0829">Tyrosine-protein kinase</keyword>
<sequence>MMQNLNFLRQIACLLLMVCVFSQYAKSREIQDYNWEETIANDTEMVSYDETDYSEFYKGPVCELLIVMGTTELFQHLQNCTIVNGFIKILLINDESNKDFRDISSFRFPNLRVITEYLLIYRVHGLTSLSHLFPNLVMIGGQELFYEKYSLVVFENPDLLELGFEKLRYIKKGSARIENNGNLCYLSTVDWLRLGQVHGNTDIGVPDIIKNGDDECINVCGTSVSDCMSEDATGAIRQHCWGIRACQAGICPQECKYACDLKESKNKCVCNEECLGGCFEKNEKNSSMEVCYACRNYYYKHTCVAKCPQDMLLFEGWQCISPIECSKKNWLQHEDRCVKDCPVGHSVPPPQKGSNDEIEKCEKCGDNCYRQCTLKVPYEVDTTESMEVFRGCTIIDGQLIISIAGGSGVVVVEKLEEAFGDVREIGSLVIRRATPLVSLSFFKNLRRITGSSLFVQNGIGYSIYVWDNQNLKYLWDLDSKNNRNFTITKGKAFFHFNPYLCPQIIDEVCKLTPEEEDNDDISETSNGDRALCNTDVITDVTATCPSPSVADISWSNPKFKDKRTLIGYQVYYRESKFTNISKHQGADACGRSSWTIQDVRQTEGNHTRFLLNKLNPFTQYAFYIVAYTTRNAMKGAASNVSYFTTPPDKPSEPVLDVATAVNSSAILVKWNPPQKPNGKIEYYIVSWKSKPEEAEQYYHACQGYSSGRQHFTDTATPTSDSSSSTKDNDDETGTCSCPVDYDKTKEQAVSYQTFEDYIINSLIPRTSYSDTAENEYYEESSLYGKAENRKKRSVVGRNATSPPNVSNMPYTDPASSPEVNNTAESTTLPEITQSSAKTAIVNGTNFTITGLVHFMKYFIEVSACNSVDCSQPLITFKRTRKLKDVDKIDSNIHAEIDNVDLITLHWKPPKNPNSIIISYIVSIVSTDGGQHDHCCSIPHSIDIDVDCKLPKLPPGKFSATILPVSVAGVGVRSDSISFQVDQKSSQLPTTTIIVIGIVATLLFALPILFLSYVIWKRYVKPKQPPIYASVNPEYSSVGVYEPDDYEVPAENVELIREIGHGHFGKVYEGLAKTVVKDQSETKIAVKTLHGNESLAKRVEFLKEASVMKAFNAHHVVRLLGVVSITEKPMVLMEYMEKGDLKTYLRSTRPDAEERRGDPPTLQQKLQMCGEIADGMAYLAETKYVHRDLAARNCLVHRDMTVKIGDFGLTRDVYETDYYRIESRGILPVRWMAPESLKDGVFDSRSDVWSYGIVLWEIATLAEQPYQGQQHDQVTRYVIDGGYMEQPRGCPKRLYDLMLMCWHYSPSMRPTFAEIVSSLVPDLNDQFREVSFYYESKENAEENTEGEAFLGEGFESGALSTADVNVRDLHNIHNSHGDNNNAYRHQNGGHQNEQTGNGSMMVNDNDNSVRYIPNALQTHRHPSSIC</sequence>
<dbReference type="Pfam" id="PF00757">
    <property type="entry name" value="Furin-like"/>
    <property type="match status" value="1"/>
</dbReference>
<dbReference type="Pfam" id="PF07714">
    <property type="entry name" value="PK_Tyr_Ser-Thr"/>
    <property type="match status" value="1"/>
</dbReference>
<dbReference type="PRINTS" id="PR00109">
    <property type="entry name" value="TYRKINASE"/>
</dbReference>
<evidence type="ECO:0000256" key="18">
    <source>
        <dbReference type="ARBA" id="ARBA00023211"/>
    </source>
</evidence>
<evidence type="ECO:0000256" key="6">
    <source>
        <dbReference type="ARBA" id="ARBA00022692"/>
    </source>
</evidence>
<comment type="cofactor">
    <cofactor evidence="1">
        <name>Mn(2+)</name>
        <dbReference type="ChEBI" id="CHEBI:29035"/>
    </cofactor>
</comment>
<dbReference type="SUPFAM" id="SSF57184">
    <property type="entry name" value="Growth factor receptor domain"/>
    <property type="match status" value="1"/>
</dbReference>
<feature type="region of interest" description="Disordered" evidence="22">
    <location>
        <begin position="709"/>
        <end position="737"/>
    </location>
</feature>
<evidence type="ECO:0000313" key="27">
    <source>
        <dbReference type="EMBL" id="CAK8685262.1"/>
    </source>
</evidence>
<dbReference type="InterPro" id="IPR006211">
    <property type="entry name" value="Furin-like_Cys-rich_dom"/>
</dbReference>
<feature type="domain" description="Fibronectin type-III" evidence="26">
    <location>
        <begin position="536"/>
        <end position="648"/>
    </location>
</feature>
<accession>A0ABP0G0C6</accession>
<dbReference type="InterPro" id="IPR000719">
    <property type="entry name" value="Prot_kinase_dom"/>
</dbReference>
<keyword evidence="16 21" id="KW-0675">Receptor</keyword>
<keyword evidence="6 21" id="KW-0812">Transmembrane</keyword>
<feature type="chain" id="PRO_5047517155" description="Tyrosine-protein kinase receptor" evidence="24">
    <location>
        <begin position="28"/>
        <end position="1425"/>
    </location>
</feature>
<dbReference type="CDD" id="cd05032">
    <property type="entry name" value="PTKc_InsR_like"/>
    <property type="match status" value="1"/>
</dbReference>
<evidence type="ECO:0000256" key="10">
    <source>
        <dbReference type="ARBA" id="ARBA00022741"/>
    </source>
</evidence>
<comment type="caution">
    <text evidence="27">The sequence shown here is derived from an EMBL/GenBank/DDBJ whole genome shotgun (WGS) entry which is preliminary data.</text>
</comment>
<dbReference type="Pfam" id="PF01030">
    <property type="entry name" value="Recep_L_domain"/>
    <property type="match status" value="2"/>
</dbReference>
<evidence type="ECO:0000256" key="11">
    <source>
        <dbReference type="ARBA" id="ARBA00022777"/>
    </source>
</evidence>
<dbReference type="SMART" id="SM00219">
    <property type="entry name" value="TyrKc"/>
    <property type="match status" value="1"/>
</dbReference>
<dbReference type="InterPro" id="IPR008266">
    <property type="entry name" value="Tyr_kinase_AS"/>
</dbReference>
<evidence type="ECO:0000256" key="12">
    <source>
        <dbReference type="ARBA" id="ARBA00022840"/>
    </source>
</evidence>
<evidence type="ECO:0000313" key="28">
    <source>
        <dbReference type="Proteomes" id="UP001642483"/>
    </source>
</evidence>
<feature type="domain" description="Fibronectin type-III" evidence="26">
    <location>
        <begin position="649"/>
        <end position="747"/>
    </location>
</feature>
<dbReference type="SUPFAM" id="SSF52058">
    <property type="entry name" value="L domain-like"/>
    <property type="match status" value="2"/>
</dbReference>
<dbReference type="CDD" id="cd00063">
    <property type="entry name" value="FN3"/>
    <property type="match status" value="2"/>
</dbReference>
<dbReference type="InterPro" id="IPR013783">
    <property type="entry name" value="Ig-like_fold"/>
</dbReference>
<dbReference type="Gene3D" id="1.10.510.10">
    <property type="entry name" value="Transferase(Phosphotransferase) domain 1"/>
    <property type="match status" value="1"/>
</dbReference>
<evidence type="ECO:0000256" key="24">
    <source>
        <dbReference type="SAM" id="SignalP"/>
    </source>
</evidence>